<feature type="transmembrane region" description="Helical" evidence="1">
    <location>
        <begin position="58"/>
        <end position="78"/>
    </location>
</feature>
<evidence type="ECO:0000313" key="2">
    <source>
        <dbReference type="EMBL" id="GHC68137.1"/>
    </source>
</evidence>
<keyword evidence="1" id="KW-1133">Transmembrane helix</keyword>
<keyword evidence="1" id="KW-0812">Transmembrane</keyword>
<dbReference type="AlphaFoldDB" id="A0A918WPE6"/>
<evidence type="ECO:0000313" key="3">
    <source>
        <dbReference type="Proteomes" id="UP000646244"/>
    </source>
</evidence>
<dbReference type="EMBL" id="BMVB01000024">
    <property type="protein sequence ID" value="GHC68137.1"/>
    <property type="molecule type" value="Genomic_DNA"/>
</dbReference>
<feature type="transmembrane region" description="Helical" evidence="1">
    <location>
        <begin position="84"/>
        <end position="101"/>
    </location>
</feature>
<reference evidence="2" key="1">
    <citation type="journal article" date="2014" name="Int. J. Syst. Evol. Microbiol.">
        <title>Complete genome sequence of Corynebacterium casei LMG S-19264T (=DSM 44701T), isolated from a smear-ripened cheese.</title>
        <authorList>
            <consortium name="US DOE Joint Genome Institute (JGI-PGF)"/>
            <person name="Walter F."/>
            <person name="Albersmeier A."/>
            <person name="Kalinowski J."/>
            <person name="Ruckert C."/>
        </authorList>
    </citation>
    <scope>NUCLEOTIDE SEQUENCE</scope>
    <source>
        <strain evidence="2">JCM 4633</strain>
    </source>
</reference>
<organism evidence="2 3">
    <name type="scientific">Streptomyces cinnamoneus</name>
    <name type="common">Streptoverticillium cinnamoneum</name>
    <dbReference type="NCBI Taxonomy" id="53446"/>
    <lineage>
        <taxon>Bacteria</taxon>
        <taxon>Bacillati</taxon>
        <taxon>Actinomycetota</taxon>
        <taxon>Actinomycetes</taxon>
        <taxon>Kitasatosporales</taxon>
        <taxon>Streptomycetaceae</taxon>
        <taxon>Streptomyces</taxon>
        <taxon>Streptomyces cinnamoneus group</taxon>
    </lineage>
</organism>
<keyword evidence="1" id="KW-0472">Membrane</keyword>
<evidence type="ECO:0000256" key="1">
    <source>
        <dbReference type="SAM" id="Phobius"/>
    </source>
</evidence>
<proteinExistence type="predicted"/>
<dbReference type="InterPro" id="IPR046096">
    <property type="entry name" value="DUF6114"/>
</dbReference>
<comment type="caution">
    <text evidence="2">The sequence shown here is derived from an EMBL/GenBank/DDBJ whole genome shotgun (WGS) entry which is preliminary data.</text>
</comment>
<protein>
    <submittedName>
        <fullName evidence="2">Uncharacterized protein</fullName>
    </submittedName>
</protein>
<sequence length="136" mass="13343">MRVRRCSGRRAAAGPLLRRARGWCGGRPAGSAALVCASGAELAALPLLGAPLAVLQPGVAVSAGFEVSLPLLLTGVVLLRYPQLHAVAGVAAVVLALLALLTCNIGGLLLGTALGVAGGCLAFSWVPPAAPGPPPG</sequence>
<dbReference type="Pfam" id="PF19609">
    <property type="entry name" value="DUF6114"/>
    <property type="match status" value="1"/>
</dbReference>
<name>A0A918WPE6_STRCJ</name>
<dbReference type="RefSeq" id="WP_190112424.1">
    <property type="nucleotide sequence ID" value="NZ_BMVB01000024.1"/>
</dbReference>
<dbReference type="Proteomes" id="UP000646244">
    <property type="component" value="Unassembled WGS sequence"/>
</dbReference>
<accession>A0A918WPE6</accession>
<reference evidence="2" key="2">
    <citation type="submission" date="2020-09" db="EMBL/GenBank/DDBJ databases">
        <authorList>
            <person name="Sun Q."/>
            <person name="Ohkuma M."/>
        </authorList>
    </citation>
    <scope>NUCLEOTIDE SEQUENCE</scope>
    <source>
        <strain evidence="2">JCM 4633</strain>
    </source>
</reference>
<gene>
    <name evidence="2" type="ORF">GCM10010507_53120</name>
</gene>